<dbReference type="AlphaFoldDB" id="A0A1Y5F5G8"/>
<dbReference type="EMBL" id="MAAO01000006">
    <property type="protein sequence ID" value="OUR96136.1"/>
    <property type="molecule type" value="Genomic_DNA"/>
</dbReference>
<gene>
    <name evidence="1" type="ORF">A9Q84_07175</name>
</gene>
<evidence type="ECO:0000313" key="1">
    <source>
        <dbReference type="EMBL" id="OUR96136.1"/>
    </source>
</evidence>
<organism evidence="1 2">
    <name type="scientific">Halobacteriovorax marinus</name>
    <dbReference type="NCBI Taxonomy" id="97084"/>
    <lineage>
        <taxon>Bacteria</taxon>
        <taxon>Pseudomonadati</taxon>
        <taxon>Bdellovibrionota</taxon>
        <taxon>Bacteriovoracia</taxon>
        <taxon>Bacteriovoracales</taxon>
        <taxon>Halobacteriovoraceae</taxon>
        <taxon>Halobacteriovorax</taxon>
    </lineage>
</organism>
<comment type="caution">
    <text evidence="1">The sequence shown here is derived from an EMBL/GenBank/DDBJ whole genome shotgun (WGS) entry which is preliminary data.</text>
</comment>
<sequence>MNKFDYSSLETISFSELKDMQISYGDLYWKKANGKFVKVLICGDQVDFSKLAKFEKVTPHLFIHSVCNKSFVKKGVEIISRLLSSIDEIERLRLRDQFILHLGPVFWKGDEQDSILSLVLIFQNSLYDIQNSFEEEMESNAFLYHKRSVLSSTLITLFAMASGYTHGDFLKDLFNVCHFFDYSLSKGELSVEEPKHIEQSRKLFIESKFYIPKNKNLSKLIEFHHELLNESGAFIGSNLEEIGDLERIVIWIENILPFVIEEFSSEDGQGYLNKILNESKNQETFVDSSLRKRLIAAFNMEEVELEQTA</sequence>
<proteinExistence type="predicted"/>
<name>A0A1Y5F5G8_9BACT</name>
<dbReference type="Proteomes" id="UP000196531">
    <property type="component" value="Unassembled WGS sequence"/>
</dbReference>
<accession>A0A1Y5F5G8</accession>
<protein>
    <recommendedName>
        <fullName evidence="3">HD-GYP domain-containing protein</fullName>
    </recommendedName>
</protein>
<reference evidence="2" key="1">
    <citation type="journal article" date="2017" name="Proc. Natl. Acad. Sci. U.S.A.">
        <title>Simulation of Deepwater Horizon oil plume reveals substrate specialization within a complex community of hydrocarbon-degraders.</title>
        <authorList>
            <person name="Hu P."/>
            <person name="Dubinsky E.A."/>
            <person name="Probst A.J."/>
            <person name="Wang J."/>
            <person name="Sieber C.M.K."/>
            <person name="Tom L.M."/>
            <person name="Gardinali P."/>
            <person name="Banfield J.F."/>
            <person name="Atlas R.M."/>
            <person name="Andersen G.L."/>
        </authorList>
    </citation>
    <scope>NUCLEOTIDE SEQUENCE [LARGE SCALE GENOMIC DNA]</scope>
</reference>
<evidence type="ECO:0000313" key="2">
    <source>
        <dbReference type="Proteomes" id="UP000196531"/>
    </source>
</evidence>
<evidence type="ECO:0008006" key="3">
    <source>
        <dbReference type="Google" id="ProtNLM"/>
    </source>
</evidence>